<sequence length="109" mass="12680">NEAFIGRTYLAAIDHNTHVFRKNAVSATGKLKYNKVYSKRLKNHRIVPVKDLKTYDFWPTLSTRIIQKRIDDDDSVHRRVEISEEHPKNIAPSISFHPIPKTDDLVKQS</sequence>
<name>A0A7D9LV91_PARCT</name>
<feature type="compositionally biased region" description="Basic and acidic residues" evidence="1">
    <location>
        <begin position="100"/>
        <end position="109"/>
    </location>
</feature>
<gene>
    <name evidence="2" type="ORF">PACLA_8A082202</name>
</gene>
<evidence type="ECO:0000313" key="3">
    <source>
        <dbReference type="Proteomes" id="UP001152795"/>
    </source>
</evidence>
<feature type="non-terminal residue" evidence="2">
    <location>
        <position position="1"/>
    </location>
</feature>
<dbReference type="OrthoDB" id="6150711at2759"/>
<accession>A0A7D9LV91</accession>
<dbReference type="EMBL" id="CACRXK020026164">
    <property type="protein sequence ID" value="CAB4040012.1"/>
    <property type="molecule type" value="Genomic_DNA"/>
</dbReference>
<evidence type="ECO:0000313" key="2">
    <source>
        <dbReference type="EMBL" id="CAB4040012.1"/>
    </source>
</evidence>
<dbReference type="Proteomes" id="UP001152795">
    <property type="component" value="Unassembled WGS sequence"/>
</dbReference>
<organism evidence="2 3">
    <name type="scientific">Paramuricea clavata</name>
    <name type="common">Red gorgonian</name>
    <name type="synonym">Violescent sea-whip</name>
    <dbReference type="NCBI Taxonomy" id="317549"/>
    <lineage>
        <taxon>Eukaryota</taxon>
        <taxon>Metazoa</taxon>
        <taxon>Cnidaria</taxon>
        <taxon>Anthozoa</taxon>
        <taxon>Octocorallia</taxon>
        <taxon>Malacalcyonacea</taxon>
        <taxon>Plexauridae</taxon>
        <taxon>Paramuricea</taxon>
    </lineage>
</organism>
<comment type="caution">
    <text evidence="2">The sequence shown here is derived from an EMBL/GenBank/DDBJ whole genome shotgun (WGS) entry which is preliminary data.</text>
</comment>
<feature type="non-terminal residue" evidence="2">
    <location>
        <position position="109"/>
    </location>
</feature>
<protein>
    <submittedName>
        <fullName evidence="2">Uncharacterized protein</fullName>
    </submittedName>
</protein>
<keyword evidence="3" id="KW-1185">Reference proteome</keyword>
<reference evidence="2" key="1">
    <citation type="submission" date="2020-04" db="EMBL/GenBank/DDBJ databases">
        <authorList>
            <person name="Alioto T."/>
            <person name="Alioto T."/>
            <person name="Gomez Garrido J."/>
        </authorList>
    </citation>
    <scope>NUCLEOTIDE SEQUENCE</scope>
    <source>
        <strain evidence="2">A484AB</strain>
    </source>
</reference>
<feature type="region of interest" description="Disordered" evidence="1">
    <location>
        <begin position="82"/>
        <end position="109"/>
    </location>
</feature>
<dbReference type="AlphaFoldDB" id="A0A7D9LV91"/>
<proteinExistence type="predicted"/>
<evidence type="ECO:0000256" key="1">
    <source>
        <dbReference type="SAM" id="MobiDB-lite"/>
    </source>
</evidence>